<dbReference type="InterPro" id="IPR036388">
    <property type="entry name" value="WH-like_DNA-bd_sf"/>
</dbReference>
<dbReference type="PANTHER" id="PTHR38600:SF1">
    <property type="entry name" value="TRANSCRIPTIONAL REGULATORY PROTEIN"/>
    <property type="match status" value="1"/>
</dbReference>
<dbReference type="NCBIfam" id="NF033788">
    <property type="entry name" value="HTH_metalloreg"/>
    <property type="match status" value="1"/>
</dbReference>
<proteinExistence type="predicted"/>
<protein>
    <submittedName>
        <fullName evidence="3">ArsR/SmtB family transcription factor</fullName>
    </submittedName>
</protein>
<dbReference type="RefSeq" id="WP_121978347.1">
    <property type="nucleotide sequence ID" value="NZ_JBHTLH010000006.1"/>
</dbReference>
<dbReference type="SMART" id="SM00418">
    <property type="entry name" value="HTH_ARSR"/>
    <property type="match status" value="1"/>
</dbReference>
<dbReference type="PROSITE" id="PS50987">
    <property type="entry name" value="HTH_ARSR_2"/>
    <property type="match status" value="1"/>
</dbReference>
<accession>A0ABW3PLT9</accession>
<reference evidence="4" key="1">
    <citation type="journal article" date="2019" name="Int. J. Syst. Evol. Microbiol.">
        <title>The Global Catalogue of Microorganisms (GCM) 10K type strain sequencing project: providing services to taxonomists for standard genome sequencing and annotation.</title>
        <authorList>
            <consortium name="The Broad Institute Genomics Platform"/>
            <consortium name="The Broad Institute Genome Sequencing Center for Infectious Disease"/>
            <person name="Wu L."/>
            <person name="Ma J."/>
        </authorList>
    </citation>
    <scope>NUCLEOTIDE SEQUENCE [LARGE SCALE GENOMIC DNA]</scope>
    <source>
        <strain evidence="4">CCUG 71848</strain>
    </source>
</reference>
<evidence type="ECO:0000313" key="3">
    <source>
        <dbReference type="EMBL" id="MFD1124277.1"/>
    </source>
</evidence>
<feature type="domain" description="HTH arsR-type" evidence="2">
    <location>
        <begin position="7"/>
        <end position="102"/>
    </location>
</feature>
<dbReference type="SUPFAM" id="SSF46785">
    <property type="entry name" value="Winged helix' DNA-binding domain"/>
    <property type="match status" value="1"/>
</dbReference>
<dbReference type="CDD" id="cd00090">
    <property type="entry name" value="HTH_ARSR"/>
    <property type="match status" value="1"/>
</dbReference>
<evidence type="ECO:0000259" key="2">
    <source>
        <dbReference type="PROSITE" id="PS50987"/>
    </source>
</evidence>
<dbReference type="Gene3D" id="1.10.10.10">
    <property type="entry name" value="Winged helix-like DNA-binding domain superfamily/Winged helix DNA-binding domain"/>
    <property type="match status" value="1"/>
</dbReference>
<dbReference type="PRINTS" id="PR00778">
    <property type="entry name" value="HTHARSR"/>
</dbReference>
<evidence type="ECO:0000313" key="4">
    <source>
        <dbReference type="Proteomes" id="UP001597156"/>
    </source>
</evidence>
<keyword evidence="1" id="KW-0238">DNA-binding</keyword>
<dbReference type="Pfam" id="PF01022">
    <property type="entry name" value="HTH_5"/>
    <property type="match status" value="1"/>
</dbReference>
<dbReference type="Proteomes" id="UP001597156">
    <property type="component" value="Unassembled WGS sequence"/>
</dbReference>
<organism evidence="3 4">
    <name type="scientific">Lentilactobacillus raoultii</name>
    <dbReference type="NCBI Taxonomy" id="1987503"/>
    <lineage>
        <taxon>Bacteria</taxon>
        <taxon>Bacillati</taxon>
        <taxon>Bacillota</taxon>
        <taxon>Bacilli</taxon>
        <taxon>Lactobacillales</taxon>
        <taxon>Lactobacillaceae</taxon>
        <taxon>Lentilactobacillus</taxon>
    </lineage>
</organism>
<keyword evidence="4" id="KW-1185">Reference proteome</keyword>
<name>A0ABW3PLT9_9LACO</name>
<dbReference type="InterPro" id="IPR001845">
    <property type="entry name" value="HTH_ArsR_DNA-bd_dom"/>
</dbReference>
<comment type="caution">
    <text evidence="3">The sequence shown here is derived from an EMBL/GenBank/DDBJ whole genome shotgun (WGS) entry which is preliminary data.</text>
</comment>
<sequence length="107" mass="12439">MNDRGQAILETLNTCIPIFEMLKDKNRQEIIVNLIEHGPLSVNQLVDMSELSRPAVSHHLKILEERNIIKIKKQKTQRISQVDLTDLIQQLSSLISELQYANQHYQH</sequence>
<dbReference type="PANTHER" id="PTHR38600">
    <property type="entry name" value="TRANSCRIPTIONAL REGULATORY PROTEIN"/>
    <property type="match status" value="1"/>
</dbReference>
<dbReference type="InterPro" id="IPR036390">
    <property type="entry name" value="WH_DNA-bd_sf"/>
</dbReference>
<dbReference type="EMBL" id="JBHTLH010000006">
    <property type="protein sequence ID" value="MFD1124277.1"/>
    <property type="molecule type" value="Genomic_DNA"/>
</dbReference>
<evidence type="ECO:0000256" key="1">
    <source>
        <dbReference type="ARBA" id="ARBA00023125"/>
    </source>
</evidence>
<gene>
    <name evidence="3" type="ORF">ACFQ22_02715</name>
</gene>
<dbReference type="InterPro" id="IPR011991">
    <property type="entry name" value="ArsR-like_HTH"/>
</dbReference>